<feature type="transmembrane region" description="Helical" evidence="8">
    <location>
        <begin position="309"/>
        <end position="330"/>
    </location>
</feature>
<comment type="similarity">
    <text evidence="2 8">Belongs to the alanine or glycine:cation symporter (AGCS) (TC 2.A.25) family.</text>
</comment>
<sequence>MENLDALIVKIANLVWGPWLIFALVGVGVFFTLGTRFLQIRKFGFILRETFGRIFTKQSEIKGEGTLTPFQSATTALSSTVGVGSIVGVATALAFGGPGSIFWMWVAAFFGMCTKYAEITLSIAYREKNEEGHFVGGPVYYMRKGLNSKFLAVWFLITLLMNTLSGTMIQTNALTGNIIHYLNISPDVVGIIVIVLVGLVSMGGITRVGKVTQTLIPVKVFLYFISGIIVILFNITKVPEAFMLIITCAFSPVAVGGGIGGFAVAEAMRYGAARGLYSNEAGQGTAPIAHATAKTDHPSRQGMWGVVEVFIVTFVLCTLTALAIITSGVLTTGESPNILTALAFGKVSPILSYIVSLSIILCAYSTIIGLSYYGESTVNYIGGAKLGKAYRYLSLVFIYLGAVGALKIVWSVGEIAIGLGVVSNIIALILLSPQVFKLTREFFTSKENLNANIDYRNENN</sequence>
<dbReference type="Proteomes" id="UP001165492">
    <property type="component" value="Unassembled WGS sequence"/>
</dbReference>
<feature type="transmembrane region" description="Helical" evidence="8">
    <location>
        <begin position="76"/>
        <end position="96"/>
    </location>
</feature>
<evidence type="ECO:0000313" key="9">
    <source>
        <dbReference type="EMBL" id="MCC5468527.1"/>
    </source>
</evidence>
<evidence type="ECO:0000256" key="6">
    <source>
        <dbReference type="ARBA" id="ARBA00022989"/>
    </source>
</evidence>
<evidence type="ECO:0000256" key="7">
    <source>
        <dbReference type="ARBA" id="ARBA00023136"/>
    </source>
</evidence>
<name>A0ABS8I1N1_9FIRM</name>
<comment type="caution">
    <text evidence="9">The sequence shown here is derived from an EMBL/GenBank/DDBJ whole genome shotgun (WGS) entry which is preliminary data.</text>
</comment>
<feature type="transmembrane region" description="Helical" evidence="8">
    <location>
        <begin position="416"/>
        <end position="436"/>
    </location>
</feature>
<keyword evidence="8" id="KW-0769">Symport</keyword>
<organism evidence="9 10">
    <name type="scientific">Pelosinus baikalensis</name>
    <dbReference type="NCBI Taxonomy" id="2892015"/>
    <lineage>
        <taxon>Bacteria</taxon>
        <taxon>Bacillati</taxon>
        <taxon>Bacillota</taxon>
        <taxon>Negativicutes</taxon>
        <taxon>Selenomonadales</taxon>
        <taxon>Sporomusaceae</taxon>
        <taxon>Pelosinus</taxon>
    </lineage>
</organism>
<evidence type="ECO:0000256" key="4">
    <source>
        <dbReference type="ARBA" id="ARBA00022475"/>
    </source>
</evidence>
<dbReference type="RefSeq" id="WP_229537415.1">
    <property type="nucleotide sequence ID" value="NZ_JAJHJB010000075.1"/>
</dbReference>
<feature type="transmembrane region" description="Helical" evidence="8">
    <location>
        <begin position="189"/>
        <end position="208"/>
    </location>
</feature>
<dbReference type="PANTHER" id="PTHR30330">
    <property type="entry name" value="AGSS FAMILY TRANSPORTER, SODIUM-ALANINE"/>
    <property type="match status" value="1"/>
</dbReference>
<feature type="transmembrane region" description="Helical" evidence="8">
    <location>
        <begin position="220"/>
        <end position="236"/>
    </location>
</feature>
<dbReference type="PANTHER" id="PTHR30330:SF3">
    <property type="entry name" value="TRANSCRIPTIONAL REGULATOR, LRP FAMILY"/>
    <property type="match status" value="1"/>
</dbReference>
<dbReference type="InterPro" id="IPR001463">
    <property type="entry name" value="Na/Ala_symport"/>
</dbReference>
<keyword evidence="3 8" id="KW-0813">Transport</keyword>
<keyword evidence="7 8" id="KW-0472">Membrane</keyword>
<dbReference type="EMBL" id="JAJHJB010000075">
    <property type="protein sequence ID" value="MCC5468527.1"/>
    <property type="molecule type" value="Genomic_DNA"/>
</dbReference>
<evidence type="ECO:0000256" key="2">
    <source>
        <dbReference type="ARBA" id="ARBA00009261"/>
    </source>
</evidence>
<dbReference type="NCBIfam" id="TIGR00835">
    <property type="entry name" value="agcS"/>
    <property type="match status" value="1"/>
</dbReference>
<accession>A0ABS8I1N1</accession>
<feature type="transmembrane region" description="Helical" evidence="8">
    <location>
        <begin position="350"/>
        <end position="372"/>
    </location>
</feature>
<reference evidence="9" key="1">
    <citation type="submission" date="2021-11" db="EMBL/GenBank/DDBJ databases">
        <title>Description of a new species Pelosinus isolated from the bottom sediments of Lake Baikal.</title>
        <authorList>
            <person name="Zakharyuk A."/>
        </authorList>
    </citation>
    <scope>NUCLEOTIDE SEQUENCE</scope>
    <source>
        <strain evidence="9">Bkl1</strain>
    </source>
</reference>
<keyword evidence="5 8" id="KW-0812">Transmembrane</keyword>
<dbReference type="PRINTS" id="PR00175">
    <property type="entry name" value="NAALASMPORT"/>
</dbReference>
<dbReference type="Pfam" id="PF01235">
    <property type="entry name" value="Na_Ala_symp"/>
    <property type="match status" value="1"/>
</dbReference>
<evidence type="ECO:0000256" key="5">
    <source>
        <dbReference type="ARBA" id="ARBA00022692"/>
    </source>
</evidence>
<feature type="transmembrane region" description="Helical" evidence="8">
    <location>
        <begin position="392"/>
        <end position="410"/>
    </location>
</feature>
<feature type="transmembrane region" description="Helical" evidence="8">
    <location>
        <begin position="242"/>
        <end position="265"/>
    </location>
</feature>
<proteinExistence type="inferred from homology"/>
<evidence type="ECO:0000313" key="10">
    <source>
        <dbReference type="Proteomes" id="UP001165492"/>
    </source>
</evidence>
<keyword evidence="4 8" id="KW-1003">Cell membrane</keyword>
<keyword evidence="10" id="KW-1185">Reference proteome</keyword>
<feature type="transmembrane region" description="Helical" evidence="8">
    <location>
        <begin position="150"/>
        <end position="169"/>
    </location>
</feature>
<dbReference type="Gene3D" id="1.20.1740.10">
    <property type="entry name" value="Amino acid/polyamine transporter I"/>
    <property type="match status" value="1"/>
</dbReference>
<comment type="subcellular location">
    <subcellularLocation>
        <location evidence="1 8">Cell membrane</location>
        <topology evidence="1 8">Multi-pass membrane protein</topology>
    </subcellularLocation>
</comment>
<protein>
    <submittedName>
        <fullName evidence="9">Sodium:alanine symporter family protein</fullName>
    </submittedName>
</protein>
<evidence type="ECO:0000256" key="1">
    <source>
        <dbReference type="ARBA" id="ARBA00004651"/>
    </source>
</evidence>
<evidence type="ECO:0000256" key="8">
    <source>
        <dbReference type="RuleBase" id="RU363064"/>
    </source>
</evidence>
<evidence type="ECO:0000256" key="3">
    <source>
        <dbReference type="ARBA" id="ARBA00022448"/>
    </source>
</evidence>
<feature type="transmembrane region" description="Helical" evidence="8">
    <location>
        <begin position="16"/>
        <end position="38"/>
    </location>
</feature>
<keyword evidence="6 8" id="KW-1133">Transmembrane helix</keyword>
<gene>
    <name evidence="9" type="ORF">LMF89_24640</name>
</gene>